<dbReference type="OrthoDB" id="5067658at2759"/>
<accession>A0A0J9V6N2</accession>
<dbReference type="RefSeq" id="XP_018244863.1">
    <property type="nucleotide sequence ID" value="XM_018387062.1"/>
</dbReference>
<evidence type="ECO:0000313" key="2">
    <source>
        <dbReference type="EMBL" id="KNB06818.1"/>
    </source>
</evidence>
<evidence type="ECO:0000313" key="3">
    <source>
        <dbReference type="Proteomes" id="UP000009097"/>
    </source>
</evidence>
<dbReference type="Proteomes" id="UP000009097">
    <property type="component" value="Unassembled WGS sequence"/>
</dbReference>
<feature type="region of interest" description="Disordered" evidence="1">
    <location>
        <begin position="316"/>
        <end position="342"/>
    </location>
</feature>
<dbReference type="EMBL" id="DS231705">
    <property type="protein sequence ID" value="KNB06818.1"/>
    <property type="molecule type" value="Genomic_DNA"/>
</dbReference>
<dbReference type="VEuPathDB" id="FungiDB:FOXG_08243"/>
<dbReference type="GO" id="GO:0003676">
    <property type="term" value="F:nucleic acid binding"/>
    <property type="evidence" value="ECO:0007669"/>
    <property type="project" value="InterPro"/>
</dbReference>
<dbReference type="AlphaFoldDB" id="A0A0J9V6N2"/>
<dbReference type="GeneID" id="28949888"/>
<name>A0A0J9V6N2_FUSO4</name>
<dbReference type="Gene3D" id="3.30.420.10">
    <property type="entry name" value="Ribonuclease H-like superfamily/Ribonuclease H"/>
    <property type="match status" value="1"/>
</dbReference>
<dbReference type="InterPro" id="IPR036397">
    <property type="entry name" value="RNaseH_sf"/>
</dbReference>
<proteinExistence type="predicted"/>
<dbReference type="KEGG" id="fox:FOXG_08243"/>
<reference evidence="2" key="1">
    <citation type="submission" date="2007-04" db="EMBL/GenBank/DDBJ databases">
        <authorList>
            <consortium name="The Broad Institute Genome Sequencing Platform"/>
            <person name="Birren B."/>
            <person name="Lander E."/>
            <person name="Galagan J."/>
            <person name="Nusbaum C."/>
            <person name="Devon K."/>
            <person name="Ma L.-J."/>
            <person name="Jaffe D."/>
            <person name="Butler J."/>
            <person name="Alvarez P."/>
            <person name="Gnerre S."/>
            <person name="Grabherr M."/>
            <person name="Kleber M."/>
            <person name="Mauceli E."/>
            <person name="Brockman W."/>
            <person name="MacCallum I.A."/>
            <person name="Young S."/>
            <person name="LaButti K."/>
            <person name="DeCaprio D."/>
            <person name="Crawford M."/>
            <person name="Koehrsen M."/>
            <person name="Engels R."/>
            <person name="Montgomery P."/>
            <person name="Pearson M."/>
            <person name="Howarth C."/>
            <person name="Larson L."/>
            <person name="White J."/>
            <person name="O'Leary S."/>
            <person name="Kodira C."/>
            <person name="Zeng Q."/>
            <person name="Yandava C."/>
            <person name="Alvarado L."/>
            <person name="Kistler C."/>
            <person name="Shim W.-B."/>
            <person name="Kang S."/>
            <person name="Woloshuk C."/>
        </authorList>
    </citation>
    <scope>NUCLEOTIDE SEQUENCE</scope>
    <source>
        <strain evidence="2">4287</strain>
    </source>
</reference>
<dbReference type="InterPro" id="IPR012337">
    <property type="entry name" value="RNaseH-like_sf"/>
</dbReference>
<reference evidence="2" key="2">
    <citation type="journal article" date="2010" name="Nature">
        <title>Comparative genomics reveals mobile pathogenicity chromosomes in Fusarium.</title>
        <authorList>
            <person name="Ma L.J."/>
            <person name="van der Does H.C."/>
            <person name="Borkovich K.A."/>
            <person name="Coleman J.J."/>
            <person name="Daboussi M.J."/>
            <person name="Di Pietro A."/>
            <person name="Dufresne M."/>
            <person name="Freitag M."/>
            <person name="Grabherr M."/>
            <person name="Henrissat B."/>
            <person name="Houterman P.M."/>
            <person name="Kang S."/>
            <person name="Shim W.B."/>
            <person name="Woloshuk C."/>
            <person name="Xie X."/>
            <person name="Xu J.R."/>
            <person name="Antoniw J."/>
            <person name="Baker S.E."/>
            <person name="Bluhm B.H."/>
            <person name="Breakspear A."/>
            <person name="Brown D.W."/>
            <person name="Butchko R.A."/>
            <person name="Chapman S."/>
            <person name="Coulson R."/>
            <person name="Coutinho P.M."/>
            <person name="Danchin E.G."/>
            <person name="Diener A."/>
            <person name="Gale L.R."/>
            <person name="Gardiner D.M."/>
            <person name="Goff S."/>
            <person name="Hammond-Kosack K.E."/>
            <person name="Hilburn K."/>
            <person name="Hua-Van A."/>
            <person name="Jonkers W."/>
            <person name="Kazan K."/>
            <person name="Kodira C.D."/>
            <person name="Koehrsen M."/>
            <person name="Kumar L."/>
            <person name="Lee Y.H."/>
            <person name="Li L."/>
            <person name="Manners J.M."/>
            <person name="Miranda-Saavedra D."/>
            <person name="Mukherjee M."/>
            <person name="Park G."/>
            <person name="Park J."/>
            <person name="Park S.Y."/>
            <person name="Proctor R.H."/>
            <person name="Regev A."/>
            <person name="Ruiz-Roldan M.C."/>
            <person name="Sain D."/>
            <person name="Sakthikumar S."/>
            <person name="Sykes S."/>
            <person name="Schwartz D.C."/>
            <person name="Turgeon B.G."/>
            <person name="Wapinski I."/>
            <person name="Yoder O."/>
            <person name="Young S."/>
            <person name="Zeng Q."/>
            <person name="Zhou S."/>
            <person name="Galagan J."/>
            <person name="Cuomo C.A."/>
            <person name="Kistler H.C."/>
            <person name="Rep M."/>
        </authorList>
    </citation>
    <scope>NUCLEOTIDE SEQUENCE [LARGE SCALE GENOMIC DNA]</scope>
    <source>
        <strain evidence="2">4287</strain>
    </source>
</reference>
<organism evidence="2 3">
    <name type="scientific">Fusarium oxysporum f. sp. lycopersici (strain 4287 / CBS 123668 / FGSC 9935 / NRRL 34936)</name>
    <name type="common">Fusarium vascular wilt of tomato</name>
    <dbReference type="NCBI Taxonomy" id="426428"/>
    <lineage>
        <taxon>Eukaryota</taxon>
        <taxon>Fungi</taxon>
        <taxon>Dikarya</taxon>
        <taxon>Ascomycota</taxon>
        <taxon>Pezizomycotina</taxon>
        <taxon>Sordariomycetes</taxon>
        <taxon>Hypocreomycetidae</taxon>
        <taxon>Hypocreales</taxon>
        <taxon>Nectriaceae</taxon>
        <taxon>Fusarium</taxon>
        <taxon>Fusarium oxysporum species complex</taxon>
    </lineage>
</organism>
<evidence type="ECO:0000256" key="1">
    <source>
        <dbReference type="SAM" id="MobiDB-lite"/>
    </source>
</evidence>
<gene>
    <name evidence="2" type="ORF">FOXG_08243</name>
</gene>
<feature type="compositionally biased region" description="Polar residues" evidence="1">
    <location>
        <begin position="329"/>
        <end position="342"/>
    </location>
</feature>
<protein>
    <submittedName>
        <fullName evidence="2">Uncharacterized protein</fullName>
    </submittedName>
</protein>
<sequence>MPYVPDTILNLYAKVQDLLDRSKRSWLAACEAWNEEPPSRIATPATTTEVLVRKKRATRGKKKEPKISSSCHQLGPLTGIFVKPAAVALTRAQSVAGVSSDGSRLIIWADASRKKDTTGFAVAFLTGSNWVRVTAKGHATPTEVAELEAICLALDYAVQVTKIQKGSIDTLRSVEVFTDSQSALGLLRVTNRPMITAGPHSNAQGGNPRTKRGVRKRTIEKVCVMIDELQEAGVMVELHWVPRGKVTGNVIADKGAAIARMGLTSYHTPTDVLVEFLPVDEQQLDSEHGMIVPFKRTSVPRTRLAHQVSEILSSNKATDIGKKEPEQASDLQQAQQELNHDN</sequence>
<dbReference type="SUPFAM" id="SSF53098">
    <property type="entry name" value="Ribonuclease H-like"/>
    <property type="match status" value="1"/>
</dbReference>